<proteinExistence type="predicted"/>
<reference evidence="2 3" key="1">
    <citation type="submission" date="2019-08" db="EMBL/GenBank/DDBJ databases">
        <authorList>
            <person name="Peeters C."/>
        </authorList>
    </citation>
    <scope>NUCLEOTIDE SEQUENCE [LARGE SCALE GENOMIC DNA]</scope>
    <source>
        <strain evidence="2 3">LMG 18089</strain>
    </source>
</reference>
<evidence type="ECO:0000313" key="3">
    <source>
        <dbReference type="Proteomes" id="UP000364291"/>
    </source>
</evidence>
<sequence length="249" mass="26388">MKHHVLHVAVTTVLCGLLAACANGGPDVNGFVQKANSAVESAIHSVTGGSGDGGGDVTNAAGPVYTPLSGGNSLQGLFGGQNQQLANYGKLQYPRVALEYLTFGASQPCWKVRATIWTNAKHSHDEVFQVCDVPIAVRDAVGQVGQLNPQGIIDKIDQTRAPINVANTGDQRTRGPLPPLRAMSVPLTNTGPMFQANPLQVRLDAINARIAYVAKYVPLGDTSAMSVVSSAFYDYRVWIYRFDPAGNLG</sequence>
<gene>
    <name evidence="2" type="ORF">PAP18089_01302</name>
</gene>
<dbReference type="RefSeq" id="WP_150728482.1">
    <property type="nucleotide sequence ID" value="NZ_CABPSX010000002.1"/>
</dbReference>
<feature type="signal peptide" evidence="1">
    <location>
        <begin position="1"/>
        <end position="22"/>
    </location>
</feature>
<keyword evidence="1" id="KW-0732">Signal</keyword>
<evidence type="ECO:0000313" key="2">
    <source>
        <dbReference type="EMBL" id="VVG70342.1"/>
    </source>
</evidence>
<dbReference type="AlphaFoldDB" id="A0A5E5P1C1"/>
<name>A0A5E5P1C1_9BURK</name>
<protein>
    <recommendedName>
        <fullName evidence="4">Lipoprotein</fullName>
    </recommendedName>
</protein>
<dbReference type="PROSITE" id="PS51257">
    <property type="entry name" value="PROKAR_LIPOPROTEIN"/>
    <property type="match status" value="1"/>
</dbReference>
<dbReference type="Proteomes" id="UP000364291">
    <property type="component" value="Unassembled WGS sequence"/>
</dbReference>
<feature type="chain" id="PRO_5023043549" description="Lipoprotein" evidence="1">
    <location>
        <begin position="23"/>
        <end position="249"/>
    </location>
</feature>
<dbReference type="OrthoDB" id="9131874at2"/>
<evidence type="ECO:0008006" key="4">
    <source>
        <dbReference type="Google" id="ProtNLM"/>
    </source>
</evidence>
<dbReference type="EMBL" id="CABPSX010000002">
    <property type="protein sequence ID" value="VVG70342.1"/>
    <property type="molecule type" value="Genomic_DNA"/>
</dbReference>
<accession>A0A5E5P1C1</accession>
<organism evidence="2 3">
    <name type="scientific">Pandoraea apista</name>
    <dbReference type="NCBI Taxonomy" id="93218"/>
    <lineage>
        <taxon>Bacteria</taxon>
        <taxon>Pseudomonadati</taxon>
        <taxon>Pseudomonadota</taxon>
        <taxon>Betaproteobacteria</taxon>
        <taxon>Burkholderiales</taxon>
        <taxon>Burkholderiaceae</taxon>
        <taxon>Pandoraea</taxon>
    </lineage>
</organism>
<evidence type="ECO:0000256" key="1">
    <source>
        <dbReference type="SAM" id="SignalP"/>
    </source>
</evidence>